<evidence type="ECO:0000313" key="4">
    <source>
        <dbReference type="EMBL" id="GAA3835215.1"/>
    </source>
</evidence>
<protein>
    <recommendedName>
        <fullName evidence="3">FHA domain-containing protein</fullName>
    </recommendedName>
</protein>
<feature type="domain" description="FHA" evidence="3">
    <location>
        <begin position="374"/>
        <end position="435"/>
    </location>
</feature>
<reference evidence="5" key="1">
    <citation type="journal article" date="2019" name="Int. J. Syst. Evol. Microbiol.">
        <title>The Global Catalogue of Microorganisms (GCM) 10K type strain sequencing project: providing services to taxonomists for standard genome sequencing and annotation.</title>
        <authorList>
            <consortium name="The Broad Institute Genomics Platform"/>
            <consortium name="The Broad Institute Genome Sequencing Center for Infectious Disease"/>
            <person name="Wu L."/>
            <person name="Ma J."/>
        </authorList>
    </citation>
    <scope>NUCLEOTIDE SEQUENCE [LARGE SCALE GENOMIC DNA]</scope>
    <source>
        <strain evidence="5">JCM 16953</strain>
    </source>
</reference>
<feature type="compositionally biased region" description="Pro residues" evidence="2">
    <location>
        <begin position="244"/>
        <end position="259"/>
    </location>
</feature>
<dbReference type="InterPro" id="IPR000253">
    <property type="entry name" value="FHA_dom"/>
</dbReference>
<evidence type="ECO:0000259" key="3">
    <source>
        <dbReference type="PROSITE" id="PS50006"/>
    </source>
</evidence>
<dbReference type="RefSeq" id="WP_344778882.1">
    <property type="nucleotide sequence ID" value="NZ_BAABAH010000021.1"/>
</dbReference>
<evidence type="ECO:0000256" key="2">
    <source>
        <dbReference type="SAM" id="MobiDB-lite"/>
    </source>
</evidence>
<dbReference type="SUPFAM" id="SSF49879">
    <property type="entry name" value="SMAD/FHA domain"/>
    <property type="match status" value="1"/>
</dbReference>
<organism evidence="4 5">
    <name type="scientific">Nocardioides panacisoli</name>
    <dbReference type="NCBI Taxonomy" id="627624"/>
    <lineage>
        <taxon>Bacteria</taxon>
        <taxon>Bacillati</taxon>
        <taxon>Actinomycetota</taxon>
        <taxon>Actinomycetes</taxon>
        <taxon>Propionibacteriales</taxon>
        <taxon>Nocardioidaceae</taxon>
        <taxon>Nocardioides</taxon>
    </lineage>
</organism>
<comment type="caution">
    <text evidence="4">The sequence shown here is derived from an EMBL/GenBank/DDBJ whole genome shotgun (WGS) entry which is preliminary data.</text>
</comment>
<sequence>MKHSAAEWAGATVVPGGGDGTLARLGPVLLLVASTDPDVVRPYVDHAAMVAANGGQGRQLVRGYALMLSTAVEESPGFAALAPHTTGLAVFVDGDVTVTIDGERISGADSLAWVERLIPWPIDSVTVTLPGATAPADGSPYRLDGGVVAASAVAVPAGDVAAAPAAEAPAVVESVTGPDVDQMADTGSHPPVPAGPLADSISSRLSEVEESAAVVVPPVQAPAPEPDAAAPPAFVPDWQAAEPPAAPPAAPTPPAPAPPQQAAAAPAGRPLPPVPADEQVQFQSVLLGDVDDDDFEPLPIVDDASQVVDHSHPQEQVRGVYCKNRHFNDPRQLFCAVCGINMVQQTPVLVNGPRPPLGVVVLDDGSVFQLDRPYLLGRDPESDERVRSGDFRGLPIIDRSNEVSRVHARLELRGWDVVLVDNNSTNGTYVHVPKTPDWVRMPPGAEQILVQGTRVRIGHRTLAFNTHAGSSS</sequence>
<dbReference type="CDD" id="cd00060">
    <property type="entry name" value="FHA"/>
    <property type="match status" value="1"/>
</dbReference>
<dbReference type="EMBL" id="BAABAH010000021">
    <property type="protein sequence ID" value="GAA3835215.1"/>
    <property type="molecule type" value="Genomic_DNA"/>
</dbReference>
<proteinExistence type="predicted"/>
<name>A0ABP7J5B4_9ACTN</name>
<keyword evidence="1" id="KW-0597">Phosphoprotein</keyword>
<accession>A0ABP7J5B4</accession>
<dbReference type="Pfam" id="PF00498">
    <property type="entry name" value="FHA"/>
    <property type="match status" value="1"/>
</dbReference>
<keyword evidence="5" id="KW-1185">Reference proteome</keyword>
<evidence type="ECO:0000313" key="5">
    <source>
        <dbReference type="Proteomes" id="UP001501821"/>
    </source>
</evidence>
<dbReference type="Proteomes" id="UP001501821">
    <property type="component" value="Unassembled WGS sequence"/>
</dbReference>
<feature type="compositionally biased region" description="Low complexity" evidence="2">
    <location>
        <begin position="226"/>
        <end position="243"/>
    </location>
</feature>
<dbReference type="InterPro" id="IPR008984">
    <property type="entry name" value="SMAD_FHA_dom_sf"/>
</dbReference>
<feature type="region of interest" description="Disordered" evidence="2">
    <location>
        <begin position="178"/>
        <end position="199"/>
    </location>
</feature>
<gene>
    <name evidence="4" type="ORF">GCM10022242_40230</name>
</gene>
<dbReference type="SMART" id="SM00240">
    <property type="entry name" value="FHA"/>
    <property type="match status" value="1"/>
</dbReference>
<feature type="region of interest" description="Disordered" evidence="2">
    <location>
        <begin position="220"/>
        <end position="275"/>
    </location>
</feature>
<dbReference type="Gene3D" id="2.60.200.20">
    <property type="match status" value="1"/>
</dbReference>
<evidence type="ECO:0000256" key="1">
    <source>
        <dbReference type="ARBA" id="ARBA00022553"/>
    </source>
</evidence>
<dbReference type="PROSITE" id="PS50006">
    <property type="entry name" value="FHA_DOMAIN"/>
    <property type="match status" value="1"/>
</dbReference>